<evidence type="ECO:0000259" key="2">
    <source>
        <dbReference type="SMART" id="SM00666"/>
    </source>
</evidence>
<dbReference type="PANTHER" id="PTHR31066:SF85">
    <property type="entry name" value="OS02G0809100 PROTEIN"/>
    <property type="match status" value="1"/>
</dbReference>
<feature type="domain" description="PB1" evidence="2">
    <location>
        <begin position="35"/>
        <end position="126"/>
    </location>
</feature>
<feature type="region of interest" description="Disordered" evidence="1">
    <location>
        <begin position="186"/>
        <end position="208"/>
    </location>
</feature>
<dbReference type="AlphaFoldDB" id="A9NWM9"/>
<sequence>MGCDDITPASTKSGDLWGYKMKFLCSYGGKILPRPSDGQLRYVGGETRLVTVDRSITFRDFMKKLEDIFETMNVIIKYQLPTLDLDILISVICDEDLQNMMEEYDRYDSHKESGPCPRVKAFLFPQKPAVPSVENQASPKQRYVDAVNGLAPNSVRQKIPSTPLLSIPDYVSDPESNGPTEIDCQSPMSPWADDSPSMSCPSSPYEQNMRRVPSEGAVINSPSSMGIDLHRVHSYPNLIRPYQTHMVPVSIYNIGPNRRVLMGNNCHGRPAIIHRAGGGGGTTPEGSLQFGAHAVPKVKSVRYASNRTGSPLQYANKP</sequence>
<dbReference type="Gene3D" id="3.10.20.90">
    <property type="entry name" value="Phosphatidylinositol 3-kinase Catalytic Subunit, Chain A, domain 1"/>
    <property type="match status" value="1"/>
</dbReference>
<dbReference type="InterPro" id="IPR053198">
    <property type="entry name" value="Gynoecium_Dev_Regulator"/>
</dbReference>
<dbReference type="InterPro" id="IPR000270">
    <property type="entry name" value="PB1_dom"/>
</dbReference>
<organism evidence="3">
    <name type="scientific">Picea sitchensis</name>
    <name type="common">Sitka spruce</name>
    <name type="synonym">Pinus sitchensis</name>
    <dbReference type="NCBI Taxonomy" id="3332"/>
    <lineage>
        <taxon>Eukaryota</taxon>
        <taxon>Viridiplantae</taxon>
        <taxon>Streptophyta</taxon>
        <taxon>Embryophyta</taxon>
        <taxon>Tracheophyta</taxon>
        <taxon>Spermatophyta</taxon>
        <taxon>Pinopsida</taxon>
        <taxon>Pinidae</taxon>
        <taxon>Conifers I</taxon>
        <taxon>Pinales</taxon>
        <taxon>Pinaceae</taxon>
        <taxon>Picea</taxon>
    </lineage>
</organism>
<evidence type="ECO:0000256" key="1">
    <source>
        <dbReference type="SAM" id="MobiDB-lite"/>
    </source>
</evidence>
<reference evidence="3" key="1">
    <citation type="journal article" date="2008" name="BMC Genomics">
        <title>A conifer genomics resource of 200,000 spruce (Picea spp.) ESTs and 6,464 high-quality, sequence-finished full-length cDNAs for Sitka spruce (Picea sitchensis).</title>
        <authorList>
            <person name="Ralph S.G."/>
            <person name="Chun H.J."/>
            <person name="Kolosova N."/>
            <person name="Cooper D."/>
            <person name="Oddy C."/>
            <person name="Ritland C.E."/>
            <person name="Kirkpatrick R."/>
            <person name="Moore R."/>
            <person name="Barber S."/>
            <person name="Holt R.A."/>
            <person name="Jones S.J."/>
            <person name="Marra M.A."/>
            <person name="Douglas C.J."/>
            <person name="Ritland K."/>
            <person name="Bohlmann J."/>
        </authorList>
    </citation>
    <scope>NUCLEOTIDE SEQUENCE</scope>
    <source>
        <tissue evidence="3">Green portion of the leader tissue</tissue>
    </source>
</reference>
<dbReference type="SMART" id="SM00666">
    <property type="entry name" value="PB1"/>
    <property type="match status" value="1"/>
</dbReference>
<dbReference type="CDD" id="cd06410">
    <property type="entry name" value="PB1_UP2"/>
    <property type="match status" value="1"/>
</dbReference>
<feature type="compositionally biased region" description="Low complexity" evidence="1">
    <location>
        <begin position="195"/>
        <end position="204"/>
    </location>
</feature>
<dbReference type="PANTHER" id="PTHR31066">
    <property type="entry name" value="OS05G0427100 PROTEIN-RELATED"/>
    <property type="match status" value="1"/>
</dbReference>
<dbReference type="Pfam" id="PF00564">
    <property type="entry name" value="PB1"/>
    <property type="match status" value="1"/>
</dbReference>
<accession>A9NWM9</accession>
<evidence type="ECO:0000313" key="3">
    <source>
        <dbReference type="EMBL" id="ABK25040.1"/>
    </source>
</evidence>
<dbReference type="SUPFAM" id="SSF54277">
    <property type="entry name" value="CAD &amp; PB1 domains"/>
    <property type="match status" value="1"/>
</dbReference>
<proteinExistence type="evidence at transcript level"/>
<protein>
    <recommendedName>
        <fullName evidence="2">PB1 domain-containing protein</fullName>
    </recommendedName>
</protein>
<name>A9NWM9_PICSI</name>
<dbReference type="EMBL" id="EF085744">
    <property type="protein sequence ID" value="ABK25040.1"/>
    <property type="molecule type" value="mRNA"/>
</dbReference>